<gene>
    <name evidence="1" type="ORF">CIRG_09307</name>
</gene>
<name>A0A0J6YS25_COCIT</name>
<evidence type="ECO:0000313" key="2">
    <source>
        <dbReference type="Proteomes" id="UP000054565"/>
    </source>
</evidence>
<evidence type="ECO:0000313" key="1">
    <source>
        <dbReference type="EMBL" id="KMP10074.1"/>
    </source>
</evidence>
<proteinExistence type="predicted"/>
<dbReference type="Proteomes" id="UP000054565">
    <property type="component" value="Unassembled WGS sequence"/>
</dbReference>
<protein>
    <submittedName>
        <fullName evidence="1">Uncharacterized protein</fullName>
    </submittedName>
</protein>
<dbReference type="EMBL" id="DS028100">
    <property type="protein sequence ID" value="KMP10074.1"/>
    <property type="molecule type" value="Genomic_DNA"/>
</dbReference>
<sequence>MVIDFRGVLDSLDIENDISPMWDYICVPVLLSTLQEDTCVFAYIQVESNGASLETSSQTSLSRQPPPCFQCIFSRCNSQSLSDLTASSRHLAGLPPVYDSPLIAKYPKLLKLETKRF</sequence>
<accession>A0A0J6YS25</accession>
<dbReference type="AlphaFoldDB" id="A0A0J6YS25"/>
<organism evidence="1 2">
    <name type="scientific">Coccidioides immitis RMSCC 2394</name>
    <dbReference type="NCBI Taxonomy" id="404692"/>
    <lineage>
        <taxon>Eukaryota</taxon>
        <taxon>Fungi</taxon>
        <taxon>Dikarya</taxon>
        <taxon>Ascomycota</taxon>
        <taxon>Pezizomycotina</taxon>
        <taxon>Eurotiomycetes</taxon>
        <taxon>Eurotiomycetidae</taxon>
        <taxon>Onygenales</taxon>
        <taxon>Onygenaceae</taxon>
        <taxon>Coccidioides</taxon>
    </lineage>
</organism>
<reference evidence="2" key="1">
    <citation type="journal article" date="2010" name="Genome Res.">
        <title>Population genomic sequencing of Coccidioides fungi reveals recent hybridization and transposon control.</title>
        <authorList>
            <person name="Neafsey D.E."/>
            <person name="Barker B.M."/>
            <person name="Sharpton T.J."/>
            <person name="Stajich J.E."/>
            <person name="Park D.J."/>
            <person name="Whiston E."/>
            <person name="Hung C.-Y."/>
            <person name="McMahan C."/>
            <person name="White J."/>
            <person name="Sykes S."/>
            <person name="Heiman D."/>
            <person name="Young S."/>
            <person name="Zeng Q."/>
            <person name="Abouelleil A."/>
            <person name="Aftuck L."/>
            <person name="Bessette D."/>
            <person name="Brown A."/>
            <person name="FitzGerald M."/>
            <person name="Lui A."/>
            <person name="Macdonald J.P."/>
            <person name="Priest M."/>
            <person name="Orbach M.J."/>
            <person name="Galgiani J.N."/>
            <person name="Kirkland T.N."/>
            <person name="Cole G.T."/>
            <person name="Birren B.W."/>
            <person name="Henn M.R."/>
            <person name="Taylor J.W."/>
            <person name="Rounsley S.D."/>
        </authorList>
    </citation>
    <scope>NUCLEOTIDE SEQUENCE [LARGE SCALE GENOMIC DNA]</scope>
    <source>
        <strain evidence="2">RMSCC 2394</strain>
    </source>
</reference>